<keyword evidence="2" id="KW-0238">DNA-binding</keyword>
<evidence type="ECO:0000313" key="7">
    <source>
        <dbReference type="Proteomes" id="UP000630135"/>
    </source>
</evidence>
<reference evidence="7" key="3">
    <citation type="journal article" date="2019" name="Int. J. Syst. Evol. Microbiol.">
        <title>The Global Catalogue of Microorganisms (GCM) 10K type strain sequencing project: providing services to taxonomists for standard genome sequencing and annotation.</title>
        <authorList>
            <consortium name="The Broad Institute Genomics Platform"/>
            <consortium name="The Broad Institute Genome Sequencing Center for Infectious Disease"/>
            <person name="Wu L."/>
            <person name="Ma J."/>
        </authorList>
    </citation>
    <scope>NUCLEOTIDE SEQUENCE [LARGE SCALE GENOMIC DNA]</scope>
    <source>
        <strain evidence="7">CGMCC 1.8884</strain>
    </source>
</reference>
<feature type="domain" description="HTH gntR-type" evidence="4">
    <location>
        <begin position="30"/>
        <end position="98"/>
    </location>
</feature>
<dbReference type="EMBL" id="BMMA01000001">
    <property type="protein sequence ID" value="GGI70240.1"/>
    <property type="molecule type" value="Genomic_DNA"/>
</dbReference>
<keyword evidence="7" id="KW-1185">Reference proteome</keyword>
<proteinExistence type="predicted"/>
<dbReference type="CDD" id="cd07377">
    <property type="entry name" value="WHTH_GntR"/>
    <property type="match status" value="1"/>
</dbReference>
<dbReference type="PANTHER" id="PTHR43537:SF5">
    <property type="entry name" value="UXU OPERON TRANSCRIPTIONAL REGULATOR"/>
    <property type="match status" value="1"/>
</dbReference>
<gene>
    <name evidence="6" type="ORF">GCM10008021_12140</name>
    <name evidence="5" type="ORF">GCM10010914_00420</name>
</gene>
<dbReference type="InterPro" id="IPR036388">
    <property type="entry name" value="WH-like_DNA-bd_sf"/>
</dbReference>
<dbReference type="InterPro" id="IPR008920">
    <property type="entry name" value="TF_FadR/GntR_C"/>
</dbReference>
<dbReference type="InterPro" id="IPR000524">
    <property type="entry name" value="Tscrpt_reg_HTH_GntR"/>
</dbReference>
<dbReference type="AlphaFoldDB" id="A0AAV4K1I4"/>
<dbReference type="Pfam" id="PF00392">
    <property type="entry name" value="GntR"/>
    <property type="match status" value="1"/>
</dbReference>
<name>A0AAV4K1I4_9DEIO</name>
<dbReference type="EMBL" id="BMLZ01000012">
    <property type="protein sequence ID" value="GGP29563.1"/>
    <property type="molecule type" value="Genomic_DNA"/>
</dbReference>
<dbReference type="PROSITE" id="PS50949">
    <property type="entry name" value="HTH_GNTR"/>
    <property type="match status" value="1"/>
</dbReference>
<accession>A0AAV4K1I4</accession>
<evidence type="ECO:0000313" key="8">
    <source>
        <dbReference type="Proteomes" id="UP000652720"/>
    </source>
</evidence>
<dbReference type="SMART" id="SM00345">
    <property type="entry name" value="HTH_GNTR"/>
    <property type="match status" value="1"/>
</dbReference>
<dbReference type="PANTHER" id="PTHR43537">
    <property type="entry name" value="TRANSCRIPTIONAL REGULATOR, GNTR FAMILY"/>
    <property type="match status" value="1"/>
</dbReference>
<evidence type="ECO:0000313" key="5">
    <source>
        <dbReference type="EMBL" id="GGI70240.1"/>
    </source>
</evidence>
<reference evidence="6" key="1">
    <citation type="journal article" date="2014" name="Int. J. Syst. Evol. Microbiol.">
        <title>Complete genome of a new Firmicutes species belonging to the dominant human colonic microbiota ('Ruminococcus bicirculans') reveals two chromosomes and a selective capacity to utilize plant glucans.</title>
        <authorList>
            <consortium name="NISC Comparative Sequencing Program"/>
            <person name="Wegmann U."/>
            <person name="Louis P."/>
            <person name="Goesmann A."/>
            <person name="Henrissat B."/>
            <person name="Duncan S.H."/>
            <person name="Flint H.J."/>
        </authorList>
    </citation>
    <scope>NUCLEOTIDE SEQUENCE</scope>
    <source>
        <strain evidence="6">CGMCC 1.8884</strain>
    </source>
</reference>
<evidence type="ECO:0000256" key="2">
    <source>
        <dbReference type="ARBA" id="ARBA00023125"/>
    </source>
</evidence>
<evidence type="ECO:0000313" key="6">
    <source>
        <dbReference type="EMBL" id="GGP29563.1"/>
    </source>
</evidence>
<dbReference type="GO" id="GO:0003700">
    <property type="term" value="F:DNA-binding transcription factor activity"/>
    <property type="evidence" value="ECO:0007669"/>
    <property type="project" value="InterPro"/>
</dbReference>
<evidence type="ECO:0000259" key="4">
    <source>
        <dbReference type="PROSITE" id="PS50949"/>
    </source>
</evidence>
<dbReference type="SMART" id="SM00895">
    <property type="entry name" value="FCD"/>
    <property type="match status" value="1"/>
</dbReference>
<protein>
    <submittedName>
        <fullName evidence="5">GntR family transcriptional regulator</fullName>
    </submittedName>
</protein>
<evidence type="ECO:0000256" key="1">
    <source>
        <dbReference type="ARBA" id="ARBA00023015"/>
    </source>
</evidence>
<dbReference type="Proteomes" id="UP000652720">
    <property type="component" value="Unassembled WGS sequence"/>
</dbReference>
<dbReference type="Gene3D" id="1.10.10.10">
    <property type="entry name" value="Winged helix-like DNA-binding domain superfamily/Winged helix DNA-binding domain"/>
    <property type="match status" value="1"/>
</dbReference>
<reference evidence="5" key="4">
    <citation type="submission" date="2023-08" db="EMBL/GenBank/DDBJ databases">
        <authorList>
            <person name="Sun Q."/>
            <person name="Zhou Y."/>
        </authorList>
    </citation>
    <scope>NUCLEOTIDE SEQUENCE</scope>
    <source>
        <strain evidence="6">CGMCC 1.8884</strain>
        <strain evidence="5">CGMCC 1.8885</strain>
    </source>
</reference>
<dbReference type="Gene3D" id="1.20.120.530">
    <property type="entry name" value="GntR ligand-binding domain-like"/>
    <property type="match status" value="1"/>
</dbReference>
<dbReference type="SUPFAM" id="SSF48008">
    <property type="entry name" value="GntR ligand-binding domain-like"/>
    <property type="match status" value="1"/>
</dbReference>
<dbReference type="GO" id="GO:0003677">
    <property type="term" value="F:DNA binding"/>
    <property type="evidence" value="ECO:0007669"/>
    <property type="project" value="UniProtKB-KW"/>
</dbReference>
<keyword evidence="3" id="KW-0804">Transcription</keyword>
<dbReference type="SUPFAM" id="SSF46785">
    <property type="entry name" value="Winged helix' DNA-binding domain"/>
    <property type="match status" value="1"/>
</dbReference>
<reference evidence="5" key="2">
    <citation type="journal article" date="2014" name="Int. J. Syst. Evol. Microbiol.">
        <title>Complete genome sequence of Corynebacterium casei LMG S-19264T (=DSM 44701T), isolated from a smear-ripened cheese.</title>
        <authorList>
            <consortium name="US DOE Joint Genome Institute (JGI-PGF)"/>
            <person name="Walter F."/>
            <person name="Albersmeier A."/>
            <person name="Kalinowski J."/>
            <person name="Ruckert C."/>
        </authorList>
    </citation>
    <scope>NUCLEOTIDE SEQUENCE</scope>
    <source>
        <strain evidence="5">CGMCC 1.8885</strain>
    </source>
</reference>
<dbReference type="Proteomes" id="UP000630135">
    <property type="component" value="Unassembled WGS sequence"/>
</dbReference>
<organism evidence="5 8">
    <name type="scientific">Deinococcus wulumuqiensis</name>
    <dbReference type="NCBI Taxonomy" id="980427"/>
    <lineage>
        <taxon>Bacteria</taxon>
        <taxon>Thermotogati</taxon>
        <taxon>Deinococcota</taxon>
        <taxon>Deinococci</taxon>
        <taxon>Deinococcales</taxon>
        <taxon>Deinococcaceae</taxon>
        <taxon>Deinococcus</taxon>
    </lineage>
</organism>
<comment type="caution">
    <text evidence="5">The sequence shown here is derived from an EMBL/GenBank/DDBJ whole genome shotgun (WGS) entry which is preliminary data.</text>
</comment>
<dbReference type="InterPro" id="IPR011711">
    <property type="entry name" value="GntR_C"/>
</dbReference>
<dbReference type="Pfam" id="PF07729">
    <property type="entry name" value="FCD"/>
    <property type="match status" value="1"/>
</dbReference>
<dbReference type="InterPro" id="IPR036390">
    <property type="entry name" value="WH_DNA-bd_sf"/>
</dbReference>
<evidence type="ECO:0000256" key="3">
    <source>
        <dbReference type="ARBA" id="ARBA00023163"/>
    </source>
</evidence>
<keyword evidence="1" id="KW-0805">Transcription regulation</keyword>
<sequence>MFCRGYTPGLHWGFMSARSTSAIRPLPRRRSVGADIAEQLRDLIQSGTYQPGDRLPGQRELAQQFGTSLAGVREAVSVLSAAGMVSATPGRGTVVRSVGDAGPTFDGWLGAVGDEQEFEELMQARRMLEAFTIAQAAQQATPAQVEALRGAVAAMQAAAGSVDAYAEADMRFHLLLSEVAGNRVVTRLMRAIQRPLMEQLRRSIAHLKATGQLADNLATHERIVDGIERGDGAGAQRGFDDMLAISLAFGAVGEGEPGGPPESQAVS</sequence>